<dbReference type="Proteomes" id="UP000799779">
    <property type="component" value="Unassembled WGS sequence"/>
</dbReference>
<dbReference type="OrthoDB" id="10646620at2759"/>
<evidence type="ECO:0000313" key="1">
    <source>
        <dbReference type="EMBL" id="KAF1993917.1"/>
    </source>
</evidence>
<accession>A0A6A5VYE5</accession>
<reference evidence="1" key="1">
    <citation type="journal article" date="2020" name="Stud. Mycol.">
        <title>101 Dothideomycetes genomes: a test case for predicting lifestyles and emergence of pathogens.</title>
        <authorList>
            <person name="Haridas S."/>
            <person name="Albert R."/>
            <person name="Binder M."/>
            <person name="Bloem J."/>
            <person name="Labutti K."/>
            <person name="Salamov A."/>
            <person name="Andreopoulos B."/>
            <person name="Baker S."/>
            <person name="Barry K."/>
            <person name="Bills G."/>
            <person name="Bluhm B."/>
            <person name="Cannon C."/>
            <person name="Castanera R."/>
            <person name="Culley D."/>
            <person name="Daum C."/>
            <person name="Ezra D."/>
            <person name="Gonzalez J."/>
            <person name="Henrissat B."/>
            <person name="Kuo A."/>
            <person name="Liang C."/>
            <person name="Lipzen A."/>
            <person name="Lutzoni F."/>
            <person name="Magnuson J."/>
            <person name="Mondo S."/>
            <person name="Nolan M."/>
            <person name="Ohm R."/>
            <person name="Pangilinan J."/>
            <person name="Park H.-J."/>
            <person name="Ramirez L."/>
            <person name="Alfaro M."/>
            <person name="Sun H."/>
            <person name="Tritt A."/>
            <person name="Yoshinaga Y."/>
            <person name="Zwiers L.-H."/>
            <person name="Turgeon B."/>
            <person name="Goodwin S."/>
            <person name="Spatafora J."/>
            <person name="Crous P."/>
            <person name="Grigoriev I."/>
        </authorList>
    </citation>
    <scope>NUCLEOTIDE SEQUENCE</scope>
    <source>
        <strain evidence="1">CBS 123094</strain>
    </source>
</reference>
<proteinExistence type="predicted"/>
<name>A0A6A5VYE5_9PLEO</name>
<dbReference type="EMBL" id="ML977679">
    <property type="protein sequence ID" value="KAF1993917.1"/>
    <property type="molecule type" value="Genomic_DNA"/>
</dbReference>
<gene>
    <name evidence="1" type="ORF">P154DRAFT_48407</name>
</gene>
<protein>
    <submittedName>
        <fullName evidence="1">Uncharacterized protein</fullName>
    </submittedName>
</protein>
<keyword evidence="2" id="KW-1185">Reference proteome</keyword>
<sequence>MSSSSVLSQAAVSGVSHGAGVTYCSSGIAVWASGADGAVGGAMEGLFACKAGARGAAPVADLGVAAGLDVVVRVEEARGARGVARAVSAVGREVVRGRLGAGAGACEGAMVDLLSETGALPGDDRVASVEVLRAAALAGFLFSSPDVSAAMSGSASEAPDLDEASPVLLAAVPGAGRVGGLFKLDPTVLARVVELESGFDAVVEPLAVDAAAGRLAARPAELAVPRRRGGTASALEAAEDVEDAILRRAAVGDAPWRLFAAGAAAGAGASEVAASGRASPCSDGVWSDMAAAGASYSCCCCWARAGAGDNSKLQ</sequence>
<evidence type="ECO:0000313" key="2">
    <source>
        <dbReference type="Proteomes" id="UP000799779"/>
    </source>
</evidence>
<dbReference type="AlphaFoldDB" id="A0A6A5VYE5"/>
<organism evidence="1 2">
    <name type="scientific">Amniculicola lignicola CBS 123094</name>
    <dbReference type="NCBI Taxonomy" id="1392246"/>
    <lineage>
        <taxon>Eukaryota</taxon>
        <taxon>Fungi</taxon>
        <taxon>Dikarya</taxon>
        <taxon>Ascomycota</taxon>
        <taxon>Pezizomycotina</taxon>
        <taxon>Dothideomycetes</taxon>
        <taxon>Pleosporomycetidae</taxon>
        <taxon>Pleosporales</taxon>
        <taxon>Amniculicolaceae</taxon>
        <taxon>Amniculicola</taxon>
    </lineage>
</organism>